<evidence type="ECO:0000313" key="2">
    <source>
        <dbReference type="Proteomes" id="UP000235392"/>
    </source>
</evidence>
<organism evidence="1 2">
    <name type="scientific">Puccinia coronata f. sp. avenae</name>
    <dbReference type="NCBI Taxonomy" id="200324"/>
    <lineage>
        <taxon>Eukaryota</taxon>
        <taxon>Fungi</taxon>
        <taxon>Dikarya</taxon>
        <taxon>Basidiomycota</taxon>
        <taxon>Pucciniomycotina</taxon>
        <taxon>Pucciniomycetes</taxon>
        <taxon>Pucciniales</taxon>
        <taxon>Pucciniaceae</taxon>
        <taxon>Puccinia</taxon>
    </lineage>
</organism>
<dbReference type="Proteomes" id="UP000235392">
    <property type="component" value="Unassembled WGS sequence"/>
</dbReference>
<comment type="caution">
    <text evidence="1">The sequence shown here is derived from an EMBL/GenBank/DDBJ whole genome shotgun (WGS) entry which is preliminary data.</text>
</comment>
<evidence type="ECO:0000313" key="1">
    <source>
        <dbReference type="EMBL" id="PLW30605.1"/>
    </source>
</evidence>
<protein>
    <submittedName>
        <fullName evidence="1">Uncharacterized protein</fullName>
    </submittedName>
</protein>
<sequence>MARFKWIFACLLKLYTGIDWSHNSALVVDLSATYKNWSSLILFFFPHWLSSLLAILPSSQQSLTEKTIKRKEKCPPITILIPSLMQLCTWPTTVAALLDPRAELSGPRTRDQLDGHEARGCRRLPAGAGSLFALCPPQSKGSCARHGFFNCQRKAARQVAHCKNPSRLMIKFFPPLRQ</sequence>
<gene>
    <name evidence="1" type="ORF">PCASD_20568</name>
</gene>
<accession>A0A2N5TYM2</accession>
<dbReference type="EMBL" id="PGCI01000292">
    <property type="protein sequence ID" value="PLW30605.1"/>
    <property type="molecule type" value="Genomic_DNA"/>
</dbReference>
<proteinExistence type="predicted"/>
<dbReference type="AlphaFoldDB" id="A0A2N5TYM2"/>
<reference evidence="1 2" key="1">
    <citation type="submission" date="2017-11" db="EMBL/GenBank/DDBJ databases">
        <title>De novo assembly and phasing of dikaryotic genomes from two isolates of Puccinia coronata f. sp. avenae, the causal agent of oat crown rust.</title>
        <authorList>
            <person name="Miller M.E."/>
            <person name="Zhang Y."/>
            <person name="Omidvar V."/>
            <person name="Sperschneider J."/>
            <person name="Schwessinger B."/>
            <person name="Raley C."/>
            <person name="Palmer J.M."/>
            <person name="Garnica D."/>
            <person name="Upadhyaya N."/>
            <person name="Rathjen J."/>
            <person name="Taylor J.M."/>
            <person name="Park R.F."/>
            <person name="Dodds P.N."/>
            <person name="Hirsch C.D."/>
            <person name="Kianian S.F."/>
            <person name="Figueroa M."/>
        </authorList>
    </citation>
    <scope>NUCLEOTIDE SEQUENCE [LARGE SCALE GENOMIC DNA]</scope>
    <source>
        <strain evidence="1">12SD80</strain>
    </source>
</reference>
<name>A0A2N5TYM2_9BASI</name>